<dbReference type="InterPro" id="IPR011748">
    <property type="entry name" value="Unchr_phage_tail-like"/>
</dbReference>
<sequence>MSAAPLELIVRFQGQLIQRVPLTEDRLSIGRTPDNGLSLPHPQVARQHAELRLEGKQIFLVDLGSSSGTFVGETRLLANQPHLLMAATVLRIGPFELFYQAETTTEEVAEPVVAVTQSELLADVPLRTLPQPHTNTPAPLPVGPRSNYVAYLPGIYQDHEFLGRFLLIIEALWEPLEQRQDHLAMYFDPRTCAPSMLQYLSAWLDLPLNPFWPEPLQRVLLADALDLMRWRGTRYGLVRLIELVTGLTPEVLDEPNQPYVMRVRLSVPTKHTVDRDLIEDLIKSHKPAHIGYILELR</sequence>
<dbReference type="Pfam" id="PF00498">
    <property type="entry name" value="FHA"/>
    <property type="match status" value="1"/>
</dbReference>
<dbReference type="InterPro" id="IPR006521">
    <property type="entry name" value="Tail_protein_I"/>
</dbReference>
<evidence type="ECO:0000259" key="1">
    <source>
        <dbReference type="PROSITE" id="PS50006"/>
    </source>
</evidence>
<proteinExistence type="predicted"/>
<dbReference type="InterPro" id="IPR050923">
    <property type="entry name" value="Cell_Proc_Reg/RNA_Proc"/>
</dbReference>
<dbReference type="SUPFAM" id="SSF49879">
    <property type="entry name" value="SMAD/FHA domain"/>
    <property type="match status" value="1"/>
</dbReference>
<accession>A0A426TSC6</accession>
<dbReference type="PANTHER" id="PTHR23308">
    <property type="entry name" value="NUCLEAR INHIBITOR OF PROTEIN PHOSPHATASE-1"/>
    <property type="match status" value="1"/>
</dbReference>
<dbReference type="PROSITE" id="PS50006">
    <property type="entry name" value="FHA_DOMAIN"/>
    <property type="match status" value="1"/>
</dbReference>
<evidence type="ECO:0000313" key="2">
    <source>
        <dbReference type="EMBL" id="RRR66881.1"/>
    </source>
</evidence>
<organism evidence="2 3">
    <name type="scientific">Candidatus Viridilinea halotolerans</name>
    <dbReference type="NCBI Taxonomy" id="2491704"/>
    <lineage>
        <taxon>Bacteria</taxon>
        <taxon>Bacillati</taxon>
        <taxon>Chloroflexota</taxon>
        <taxon>Chloroflexia</taxon>
        <taxon>Chloroflexales</taxon>
        <taxon>Chloroflexineae</taxon>
        <taxon>Oscillochloridaceae</taxon>
        <taxon>Candidatus Viridilinea</taxon>
    </lineage>
</organism>
<gene>
    <name evidence="2" type="ORF">EI684_19885</name>
</gene>
<dbReference type="Pfam" id="PF09684">
    <property type="entry name" value="Tail_P2_I"/>
    <property type="match status" value="1"/>
</dbReference>
<dbReference type="Proteomes" id="UP000280307">
    <property type="component" value="Unassembled WGS sequence"/>
</dbReference>
<feature type="domain" description="FHA" evidence="1">
    <location>
        <begin position="27"/>
        <end position="76"/>
    </location>
</feature>
<protein>
    <submittedName>
        <fullName evidence="2">FHA domain-containing protein</fullName>
    </submittedName>
</protein>
<dbReference type="AlphaFoldDB" id="A0A426TSC6"/>
<evidence type="ECO:0000313" key="3">
    <source>
        <dbReference type="Proteomes" id="UP000280307"/>
    </source>
</evidence>
<comment type="caution">
    <text evidence="2">The sequence shown here is derived from an EMBL/GenBank/DDBJ whole genome shotgun (WGS) entry which is preliminary data.</text>
</comment>
<dbReference type="NCBIfam" id="TIGR02242">
    <property type="entry name" value="tail_TIGR02242"/>
    <property type="match status" value="1"/>
</dbReference>
<name>A0A426TSC6_9CHLR</name>
<dbReference type="EMBL" id="RSAS01000823">
    <property type="protein sequence ID" value="RRR66881.1"/>
    <property type="molecule type" value="Genomic_DNA"/>
</dbReference>
<dbReference type="CDD" id="cd00060">
    <property type="entry name" value="FHA"/>
    <property type="match status" value="1"/>
</dbReference>
<dbReference type="SMART" id="SM00240">
    <property type="entry name" value="FHA"/>
    <property type="match status" value="1"/>
</dbReference>
<dbReference type="InterPro" id="IPR008984">
    <property type="entry name" value="SMAD_FHA_dom_sf"/>
</dbReference>
<dbReference type="InterPro" id="IPR000253">
    <property type="entry name" value="FHA_dom"/>
</dbReference>
<dbReference type="Gene3D" id="2.60.200.20">
    <property type="match status" value="1"/>
</dbReference>
<reference evidence="2 3" key="1">
    <citation type="submission" date="2018-12" db="EMBL/GenBank/DDBJ databases">
        <title>Genome Sequence of Candidatus Viridilinea halotolerans isolated from saline sulfide-rich spring.</title>
        <authorList>
            <person name="Grouzdev D.S."/>
            <person name="Burganskaya E.I."/>
            <person name="Krutkina M.S."/>
            <person name="Sukhacheva M.V."/>
            <person name="Gorlenko V.M."/>
        </authorList>
    </citation>
    <scope>NUCLEOTIDE SEQUENCE [LARGE SCALE GENOMIC DNA]</scope>
    <source>
        <strain evidence="2">Chok-6</strain>
    </source>
</reference>